<comment type="caution">
    <text evidence="3">The sequence shown here is derived from an EMBL/GenBank/DDBJ whole genome shotgun (WGS) entry which is preliminary data.</text>
</comment>
<evidence type="ECO:0000256" key="2">
    <source>
        <dbReference type="SAM" id="MobiDB-lite"/>
    </source>
</evidence>
<dbReference type="EMBL" id="SNRW01004174">
    <property type="protein sequence ID" value="KAA6387951.1"/>
    <property type="molecule type" value="Genomic_DNA"/>
</dbReference>
<dbReference type="PANTHER" id="PTHR45912:SF3">
    <property type="entry name" value="CILIA- AND FLAGELLA-ASSOCIATED PROTEIN 47"/>
    <property type="match status" value="1"/>
</dbReference>
<evidence type="ECO:0000256" key="1">
    <source>
        <dbReference type="SAM" id="Coils"/>
    </source>
</evidence>
<protein>
    <submittedName>
        <fullName evidence="3">Uncharacterized protein</fullName>
    </submittedName>
</protein>
<dbReference type="Proteomes" id="UP000324800">
    <property type="component" value="Unassembled WGS sequence"/>
</dbReference>
<dbReference type="OrthoDB" id="10060824at2759"/>
<feature type="coiled-coil region" evidence="1">
    <location>
        <begin position="125"/>
        <end position="152"/>
    </location>
</feature>
<dbReference type="GO" id="GO:0005929">
    <property type="term" value="C:cilium"/>
    <property type="evidence" value="ECO:0007669"/>
    <property type="project" value="TreeGrafter"/>
</dbReference>
<reference evidence="3 4" key="1">
    <citation type="submission" date="2019-03" db="EMBL/GenBank/DDBJ databases">
        <title>Single cell metagenomics reveals metabolic interactions within the superorganism composed of flagellate Streblomastix strix and complex community of Bacteroidetes bacteria on its surface.</title>
        <authorList>
            <person name="Treitli S.C."/>
            <person name="Kolisko M."/>
            <person name="Husnik F."/>
            <person name="Keeling P."/>
            <person name="Hampl V."/>
        </authorList>
    </citation>
    <scope>NUCLEOTIDE SEQUENCE [LARGE SCALE GENOMIC DNA]</scope>
    <source>
        <strain evidence="3">ST1C</strain>
    </source>
</reference>
<feature type="region of interest" description="Disordered" evidence="2">
    <location>
        <begin position="381"/>
        <end position="413"/>
    </location>
</feature>
<feature type="non-terminal residue" evidence="3">
    <location>
        <position position="1"/>
    </location>
</feature>
<dbReference type="AlphaFoldDB" id="A0A5J4VZ40"/>
<gene>
    <name evidence="3" type="ORF">EZS28_016520</name>
</gene>
<organism evidence="3 4">
    <name type="scientific">Streblomastix strix</name>
    <dbReference type="NCBI Taxonomy" id="222440"/>
    <lineage>
        <taxon>Eukaryota</taxon>
        <taxon>Metamonada</taxon>
        <taxon>Preaxostyla</taxon>
        <taxon>Oxymonadida</taxon>
        <taxon>Streblomastigidae</taxon>
        <taxon>Streblomastix</taxon>
    </lineage>
</organism>
<evidence type="ECO:0000313" key="4">
    <source>
        <dbReference type="Proteomes" id="UP000324800"/>
    </source>
</evidence>
<dbReference type="PANTHER" id="PTHR45912">
    <property type="entry name" value="CILIA- AND FLAGELLA-ASSOCIATED PROTEIN 47"/>
    <property type="match status" value="1"/>
</dbReference>
<keyword evidence="1" id="KW-0175">Coiled coil</keyword>
<proteinExistence type="predicted"/>
<name>A0A5J4VZ40_9EUKA</name>
<feature type="compositionally biased region" description="Low complexity" evidence="2">
    <location>
        <begin position="384"/>
        <end position="402"/>
    </location>
</feature>
<accession>A0A5J4VZ40</accession>
<feature type="compositionally biased region" description="Polar residues" evidence="2">
    <location>
        <begin position="403"/>
        <end position="413"/>
    </location>
</feature>
<feature type="region of interest" description="Disordered" evidence="2">
    <location>
        <begin position="519"/>
        <end position="540"/>
    </location>
</feature>
<evidence type="ECO:0000313" key="3">
    <source>
        <dbReference type="EMBL" id="KAA6387951.1"/>
    </source>
</evidence>
<dbReference type="GO" id="GO:0060271">
    <property type="term" value="P:cilium assembly"/>
    <property type="evidence" value="ECO:0007669"/>
    <property type="project" value="TreeGrafter"/>
</dbReference>
<sequence length="828" mass="91904">EWSIRVQMRNQSKNSGTPGQIDCVFKHPTEVRVPPRVTVTIPFSFMPRKAGHVQSAISQQTTSDMSKAGAEKMTYSIREIAEDPLPEEPIVIECIARKEVRRKIKVPNINNLSAFGLGEDNQCQRKEKKRKKKELLKQKEILQQDWKEMEQKQMYGEFASMVFSSNTLGEYYYELYLTCDPTEHEQLDSMQCELGMCAIQVIQFESSLTVDLKLDCESSDPTVFSIGPYVPSLVDFGGEKIKMISREELAAINNASGIIGGTGAGGGMLRGDIQRNVIVELSIPIGSKGPQIKVLKGQWGRALVKYIPSRIDEYESTILKLASQNAGKWEFKAKGIGKRPTLMPSITLTAQVSESTSKPIVFCNPFAHTLLCDNNGDKLNASVNQQTPNLNQNPQGSNSNSPTGDRTQQSDQQGISQLDTLNNFNSLFSVLLRQQQKIQLDSRAELQVPIAFQPTSLITASARVVVRAYGDPAAQMNASSQTTGVAHFTEQNPLIWTQPVIGISEMYFPQIPVMDKEIGINDGEGKNQQGNNKDKNIKQSNNVVGAVGQTSSLMGQNQQESGNLDDGSITAREYITLAIQTQTGQAVDKVLQLPLIGLTATRKTIYNFINHCVNSGLVPLPQHFKKMLQQTTRTGQFIFVPENPVETEEQNKYINSINTIPIVSIPYSFHPTLSTPRTKTNLVLQRHQKAGGGRWRFTIWVTATMAPEIMGEDIVLSALVGKTAEQTFVLESLPHVGQVFQAAFCPGANSEEFVLKPRNGTFDDYGRVVITVRFSPTRYAGTRPVQLGLSAYNKIWLYTIRGELPIYEPPSGTSKIDSRWDKTKQGQK</sequence>